<dbReference type="Pfam" id="PF03770">
    <property type="entry name" value="IPK"/>
    <property type="match status" value="1"/>
</dbReference>
<dbReference type="SUPFAM" id="SSF56104">
    <property type="entry name" value="SAICAR synthase-like"/>
    <property type="match status" value="1"/>
</dbReference>
<protein>
    <recommendedName>
        <fullName evidence="4">Kinase</fullName>
        <ecNumber evidence="4">2.7.-.-</ecNumber>
    </recommendedName>
</protein>
<reference evidence="6" key="1">
    <citation type="submission" date="2016-03" db="EMBL/GenBank/DDBJ databases">
        <authorList>
            <person name="Devillers Hugo."/>
        </authorList>
    </citation>
    <scope>NUCLEOTIDE SEQUENCE [LARGE SCALE GENOMIC DNA]</scope>
</reference>
<dbReference type="PANTHER" id="PTHR12400">
    <property type="entry name" value="INOSITOL POLYPHOSPHATE KINASE"/>
    <property type="match status" value="1"/>
</dbReference>
<organism evidence="5 6">
    <name type="scientific">Lachancea nothofagi CBS 11611</name>
    <dbReference type="NCBI Taxonomy" id="1266666"/>
    <lineage>
        <taxon>Eukaryota</taxon>
        <taxon>Fungi</taxon>
        <taxon>Dikarya</taxon>
        <taxon>Ascomycota</taxon>
        <taxon>Saccharomycotina</taxon>
        <taxon>Saccharomycetes</taxon>
        <taxon>Saccharomycetales</taxon>
        <taxon>Saccharomycetaceae</taxon>
        <taxon>Lachancea</taxon>
    </lineage>
</organism>
<dbReference type="EC" id="2.7.-.-" evidence="4"/>
<name>A0A1G4KHX7_9SACH</name>
<dbReference type="GO" id="GO:0005634">
    <property type="term" value="C:nucleus"/>
    <property type="evidence" value="ECO:0007669"/>
    <property type="project" value="TreeGrafter"/>
</dbReference>
<dbReference type="EMBL" id="LT598453">
    <property type="protein sequence ID" value="SCV04160.1"/>
    <property type="molecule type" value="Genomic_DNA"/>
</dbReference>
<dbReference type="GO" id="GO:0032958">
    <property type="term" value="P:inositol phosphate biosynthetic process"/>
    <property type="evidence" value="ECO:0007669"/>
    <property type="project" value="InterPro"/>
</dbReference>
<keyword evidence="3 4" id="KW-0418">Kinase</keyword>
<dbReference type="InterPro" id="IPR005522">
    <property type="entry name" value="IPK"/>
</dbReference>
<proteinExistence type="inferred from homology"/>
<evidence type="ECO:0000313" key="5">
    <source>
        <dbReference type="EMBL" id="SCV04160.1"/>
    </source>
</evidence>
<evidence type="ECO:0000256" key="1">
    <source>
        <dbReference type="ARBA" id="ARBA00007374"/>
    </source>
</evidence>
<evidence type="ECO:0000256" key="2">
    <source>
        <dbReference type="ARBA" id="ARBA00022679"/>
    </source>
</evidence>
<accession>A0A1G4KHX7</accession>
<dbReference type="Proteomes" id="UP000189911">
    <property type="component" value="Chromosome G"/>
</dbReference>
<evidence type="ECO:0000256" key="4">
    <source>
        <dbReference type="RuleBase" id="RU363090"/>
    </source>
</evidence>
<dbReference type="InterPro" id="IPR038286">
    <property type="entry name" value="IPK_sf"/>
</dbReference>
<keyword evidence="2 4" id="KW-0808">Transferase</keyword>
<dbReference type="GO" id="GO:0005737">
    <property type="term" value="C:cytoplasm"/>
    <property type="evidence" value="ECO:0007669"/>
    <property type="project" value="TreeGrafter"/>
</dbReference>
<evidence type="ECO:0000256" key="3">
    <source>
        <dbReference type="ARBA" id="ARBA00022777"/>
    </source>
</evidence>
<sequence length="344" mass="38417">MAGNYAKARHQAAGHDGNYTDVKETLFFKPTTSTELEFYQNIQGRNSKITNDQDVTLESWMPIFLGSLTVGIPENFSAPAVGQSCDPNLTRNIELLESNPELASKEKPVIVLENLLQGYKAPNILDVKLGKILYDDAVSTEKKLRLQKVSDETTSGSLGLRICGMNIQNNSKVRLLNQGYFEHESGGYVAVNKFYGRSLNEKNIIEGFELFLANDAFSDHHRAVLSDIFLKRLIVFYNTLIDEEVRLISTSLLFIYEGDTARWEEADSTHSILKEDFVTSCSDEEEGEGEGEVENDKHKCLSSLSLIDFAHSRTVPGEGLDENVVTGVESLMNIFEDLNSKRLG</sequence>
<dbReference type="GO" id="GO:0046854">
    <property type="term" value="P:phosphatidylinositol phosphate biosynthetic process"/>
    <property type="evidence" value="ECO:0007669"/>
    <property type="project" value="TreeGrafter"/>
</dbReference>
<keyword evidence="6" id="KW-1185">Reference proteome</keyword>
<dbReference type="GO" id="GO:0008440">
    <property type="term" value="F:inositol-1,4,5-trisphosphate 3-kinase activity"/>
    <property type="evidence" value="ECO:0007669"/>
    <property type="project" value="TreeGrafter"/>
</dbReference>
<dbReference type="Gene3D" id="3.30.470.160">
    <property type="entry name" value="Inositol polyphosphate kinase"/>
    <property type="match status" value="1"/>
</dbReference>
<dbReference type="OrthoDB" id="338650at2759"/>
<dbReference type="GO" id="GO:0000824">
    <property type="term" value="F:inositol-1,4,5,6-tetrakisphosphate 3-kinase activity"/>
    <property type="evidence" value="ECO:0007669"/>
    <property type="project" value="TreeGrafter"/>
</dbReference>
<dbReference type="AlphaFoldDB" id="A0A1G4KHX7"/>
<comment type="similarity">
    <text evidence="1 4">Belongs to the inositol phosphokinase (IPK) family.</text>
</comment>
<gene>
    <name evidence="5" type="ORF">LANO_0G08526G</name>
</gene>
<evidence type="ECO:0000313" key="6">
    <source>
        <dbReference type="Proteomes" id="UP000189911"/>
    </source>
</evidence>
<dbReference type="PANTHER" id="PTHR12400:SF103">
    <property type="entry name" value="INOSITOL POLYPHOSPHATE MULTIKINASE"/>
    <property type="match status" value="1"/>
</dbReference>